<evidence type="ECO:0000313" key="19">
    <source>
        <dbReference type="EMBL" id="RMQ41197.1"/>
    </source>
</evidence>
<dbReference type="NCBIfam" id="TIGR01783">
    <property type="entry name" value="TonB-siderophor"/>
    <property type="match status" value="1"/>
</dbReference>
<dbReference type="SMART" id="SM00965">
    <property type="entry name" value="STN"/>
    <property type="match status" value="1"/>
</dbReference>
<dbReference type="AlphaFoldDB" id="A0A3M4LIG7"/>
<dbReference type="Pfam" id="PF00593">
    <property type="entry name" value="TonB_dep_Rec_b-barrel"/>
    <property type="match status" value="1"/>
</dbReference>
<keyword evidence="5" id="KW-0410">Iron transport</keyword>
<proteinExistence type="inferred from homology"/>
<evidence type="ECO:0000256" key="1">
    <source>
        <dbReference type="ARBA" id="ARBA00004571"/>
    </source>
</evidence>
<evidence type="ECO:0000256" key="17">
    <source>
        <dbReference type="SAM" id="SignalP"/>
    </source>
</evidence>
<dbReference type="PANTHER" id="PTHR32552:SF74">
    <property type="entry name" value="HYDROXAMATE SIDEROPHORE RECEPTOR FHUE"/>
    <property type="match status" value="1"/>
</dbReference>
<dbReference type="InterPro" id="IPR036942">
    <property type="entry name" value="Beta-barrel_TonB_sf"/>
</dbReference>
<feature type="region of interest" description="Disordered" evidence="16">
    <location>
        <begin position="145"/>
        <end position="168"/>
    </location>
</feature>
<keyword evidence="13 14" id="KW-0998">Cell outer membrane</keyword>
<dbReference type="GO" id="GO:0015344">
    <property type="term" value="F:siderophore uptake transmembrane transporter activity"/>
    <property type="evidence" value="ECO:0007669"/>
    <property type="project" value="TreeGrafter"/>
</dbReference>
<keyword evidence="12 19" id="KW-0675">Receptor</keyword>
<evidence type="ECO:0000256" key="8">
    <source>
        <dbReference type="ARBA" id="ARBA00023004"/>
    </source>
</evidence>
<dbReference type="Gene3D" id="2.40.170.20">
    <property type="entry name" value="TonB-dependent receptor, beta-barrel domain"/>
    <property type="match status" value="1"/>
</dbReference>
<dbReference type="Gene3D" id="2.170.130.10">
    <property type="entry name" value="TonB-dependent receptor, plug domain"/>
    <property type="match status" value="1"/>
</dbReference>
<dbReference type="PANTHER" id="PTHR32552">
    <property type="entry name" value="FERRICHROME IRON RECEPTOR-RELATED"/>
    <property type="match status" value="1"/>
</dbReference>
<keyword evidence="6 14" id="KW-0812">Transmembrane</keyword>
<keyword evidence="10 15" id="KW-0798">TonB box</keyword>
<reference evidence="19 20" key="1">
    <citation type="submission" date="2018-08" db="EMBL/GenBank/DDBJ databases">
        <title>Recombination of ecologically and evolutionarily significant loci maintains genetic cohesion in the Pseudomonas syringae species complex.</title>
        <authorList>
            <person name="Dillon M."/>
            <person name="Thakur S."/>
            <person name="Almeida R.N.D."/>
            <person name="Weir B.S."/>
            <person name="Guttman D.S."/>
        </authorList>
    </citation>
    <scope>NUCLEOTIDE SEQUENCE [LARGE SCALE GENOMIC DNA]</scope>
    <source>
        <strain evidence="19 20">ICMP 3353</strain>
    </source>
</reference>
<evidence type="ECO:0000256" key="9">
    <source>
        <dbReference type="ARBA" id="ARBA00023065"/>
    </source>
</evidence>
<comment type="subcellular location">
    <subcellularLocation>
        <location evidence="1 14">Cell outer membrane</location>
        <topology evidence="1 14">Multi-pass membrane protein</topology>
    </subcellularLocation>
</comment>
<sequence length="806" mass="87855">MAKQPNQRPGIDTRWQRTALSAALACTLLAGAIQAHAESAPATVATAEKLSLNIPAQQLRQALLDFSRQSGQNVLLDGNLDASLRSAAVVGSYSAEDALLKLLQNSGYSFARTDAATVYLVPVDNRNAGNQVILGPTRIQNQAMYDDGSSLGYQGKPSSSTTRLGLSDKDTPQAITVVTREQMDDFKLNSVKEALRNAPSVTVEQFETDRTAFTSRGFKIENFEYDGMSLPFSGGVLVGDQDMTEFEQVDVLHGANGLMSGTGDPSATVNLVRKRPTDNFQARIDSSIGSWDNRRLGLDVSGPLTDSGNVRGRFITSHDQGNSYLDHYSHEVNVAAGLLAFDLSDADTLTVGFTQQNSYSNGSTWGALPIADYAGNRIHYSSRSSSVGQPWTYWDVHTKRAFVELTHAFDNGWASTLTLAGMSQDSDTKMLYAIPATASDAYAYINRTTSTEHQVTGEARLSGPFRLLGREHELTLGANYGRTHHDERGHYRDASGNQLVSLADALAGNVVQPALTYTDDLNTQLFTDRQKSIFAGARFSLMDELHWIAGARMLSADGEGAGYGSPHNTRVHGKVTPYTGLVYDLTPQWSLYTSWTEIFKPQYVRSTSGGIILPLEGKSIEAGVKGLLLDERLTVTAAVFKTDQQNVAELTGEIVGGQYVYRGTNVKSRGVELGASGEVLPDLELSGGYTFVRIEDDDGDNARKYIPTHSLRGSLTYRLPGLPQAKVGTRIQWQSATELDTNSNVRQEAYALVDLMASYDFDDHWSTSLNMNNVTDRKYLLSLYQSAGSTNYGAPRNLTASVTWKY</sequence>
<feature type="domain" description="Secretin/TonB short N-terminal" evidence="18">
    <location>
        <begin position="72"/>
        <end position="123"/>
    </location>
</feature>
<evidence type="ECO:0000256" key="13">
    <source>
        <dbReference type="ARBA" id="ARBA00023237"/>
    </source>
</evidence>
<dbReference type="RefSeq" id="WP_122318170.1">
    <property type="nucleotide sequence ID" value="NZ_RBRE01000090.1"/>
</dbReference>
<evidence type="ECO:0000259" key="18">
    <source>
        <dbReference type="SMART" id="SM00965"/>
    </source>
</evidence>
<name>A0A3M4LIG7_PSECI</name>
<dbReference type="Gene3D" id="3.55.50.30">
    <property type="match status" value="1"/>
</dbReference>
<evidence type="ECO:0000256" key="2">
    <source>
        <dbReference type="ARBA" id="ARBA00009810"/>
    </source>
</evidence>
<protein>
    <submittedName>
        <fullName evidence="19">TonB-dependent siderophore receptor</fullName>
    </submittedName>
</protein>
<organism evidence="19 20">
    <name type="scientific">Pseudomonas cichorii</name>
    <dbReference type="NCBI Taxonomy" id="36746"/>
    <lineage>
        <taxon>Bacteria</taxon>
        <taxon>Pseudomonadati</taxon>
        <taxon>Pseudomonadota</taxon>
        <taxon>Gammaproteobacteria</taxon>
        <taxon>Pseudomonadales</taxon>
        <taxon>Pseudomonadaceae</taxon>
        <taxon>Pseudomonas</taxon>
    </lineage>
</organism>
<dbReference type="SUPFAM" id="SSF56935">
    <property type="entry name" value="Porins"/>
    <property type="match status" value="1"/>
</dbReference>
<evidence type="ECO:0000256" key="10">
    <source>
        <dbReference type="ARBA" id="ARBA00023077"/>
    </source>
</evidence>
<evidence type="ECO:0000256" key="4">
    <source>
        <dbReference type="ARBA" id="ARBA00022452"/>
    </source>
</evidence>
<dbReference type="InterPro" id="IPR039426">
    <property type="entry name" value="TonB-dep_rcpt-like"/>
</dbReference>
<comment type="caution">
    <text evidence="19">The sequence shown here is derived from an EMBL/GenBank/DDBJ whole genome shotgun (WGS) entry which is preliminary data.</text>
</comment>
<evidence type="ECO:0000256" key="12">
    <source>
        <dbReference type="ARBA" id="ARBA00023170"/>
    </source>
</evidence>
<keyword evidence="7 17" id="KW-0732">Signal</keyword>
<keyword evidence="9" id="KW-0406">Ion transport</keyword>
<evidence type="ECO:0000256" key="16">
    <source>
        <dbReference type="SAM" id="MobiDB-lite"/>
    </source>
</evidence>
<dbReference type="CDD" id="cd01347">
    <property type="entry name" value="ligand_gated_channel"/>
    <property type="match status" value="1"/>
</dbReference>
<keyword evidence="11 14" id="KW-0472">Membrane</keyword>
<feature type="chain" id="PRO_5018329779" evidence="17">
    <location>
        <begin position="38"/>
        <end position="806"/>
    </location>
</feature>
<evidence type="ECO:0000256" key="15">
    <source>
        <dbReference type="RuleBase" id="RU003357"/>
    </source>
</evidence>
<dbReference type="Pfam" id="PF07715">
    <property type="entry name" value="Plug"/>
    <property type="match status" value="1"/>
</dbReference>
<dbReference type="GO" id="GO:0009279">
    <property type="term" value="C:cell outer membrane"/>
    <property type="evidence" value="ECO:0007669"/>
    <property type="project" value="UniProtKB-SubCell"/>
</dbReference>
<evidence type="ECO:0000256" key="11">
    <source>
        <dbReference type="ARBA" id="ARBA00023136"/>
    </source>
</evidence>
<keyword evidence="3 14" id="KW-0813">Transport</keyword>
<dbReference type="InterPro" id="IPR012910">
    <property type="entry name" value="Plug_dom"/>
</dbReference>
<dbReference type="EMBL" id="RBRE01000090">
    <property type="protein sequence ID" value="RMQ41197.1"/>
    <property type="molecule type" value="Genomic_DNA"/>
</dbReference>
<dbReference type="GO" id="GO:0038023">
    <property type="term" value="F:signaling receptor activity"/>
    <property type="evidence" value="ECO:0007669"/>
    <property type="project" value="InterPro"/>
</dbReference>
<dbReference type="FunFam" id="2.170.130.10:FF:000010">
    <property type="entry name" value="Ferripyoverdine receptor"/>
    <property type="match status" value="1"/>
</dbReference>
<dbReference type="InterPro" id="IPR000531">
    <property type="entry name" value="Beta-barrel_TonB"/>
</dbReference>
<evidence type="ECO:0000256" key="7">
    <source>
        <dbReference type="ARBA" id="ARBA00022729"/>
    </source>
</evidence>
<evidence type="ECO:0000256" key="6">
    <source>
        <dbReference type="ARBA" id="ARBA00022692"/>
    </source>
</evidence>
<dbReference type="GO" id="GO:0015891">
    <property type="term" value="P:siderophore transport"/>
    <property type="evidence" value="ECO:0007669"/>
    <property type="project" value="InterPro"/>
</dbReference>
<accession>A0A3M4LIG7</accession>
<dbReference type="InterPro" id="IPR010105">
    <property type="entry name" value="TonB_sidphr_rcpt"/>
</dbReference>
<evidence type="ECO:0000256" key="5">
    <source>
        <dbReference type="ARBA" id="ARBA00022496"/>
    </source>
</evidence>
<keyword evidence="4 14" id="KW-1134">Transmembrane beta strand</keyword>
<keyword evidence="8" id="KW-0408">Iron</keyword>
<evidence type="ECO:0000313" key="20">
    <source>
        <dbReference type="Proteomes" id="UP000277236"/>
    </source>
</evidence>
<dbReference type="OrthoDB" id="8663017at2"/>
<dbReference type="InterPro" id="IPR011662">
    <property type="entry name" value="Secretin/TonB_short_N"/>
</dbReference>
<dbReference type="InterPro" id="IPR037066">
    <property type="entry name" value="Plug_dom_sf"/>
</dbReference>
<dbReference type="PROSITE" id="PS52016">
    <property type="entry name" value="TONB_DEPENDENT_REC_3"/>
    <property type="match status" value="1"/>
</dbReference>
<evidence type="ECO:0000256" key="3">
    <source>
        <dbReference type="ARBA" id="ARBA00022448"/>
    </source>
</evidence>
<dbReference type="Proteomes" id="UP000277236">
    <property type="component" value="Unassembled WGS sequence"/>
</dbReference>
<gene>
    <name evidence="19" type="ORF">ALQ04_02008</name>
</gene>
<comment type="similarity">
    <text evidence="2 14 15">Belongs to the TonB-dependent receptor family.</text>
</comment>
<feature type="signal peptide" evidence="17">
    <location>
        <begin position="1"/>
        <end position="37"/>
    </location>
</feature>
<evidence type="ECO:0000256" key="14">
    <source>
        <dbReference type="PROSITE-ProRule" id="PRU01360"/>
    </source>
</evidence>